<organism evidence="2 3">
    <name type="scientific">Sphagnum jensenii</name>
    <dbReference type="NCBI Taxonomy" id="128206"/>
    <lineage>
        <taxon>Eukaryota</taxon>
        <taxon>Viridiplantae</taxon>
        <taxon>Streptophyta</taxon>
        <taxon>Embryophyta</taxon>
        <taxon>Bryophyta</taxon>
        <taxon>Sphagnophytina</taxon>
        <taxon>Sphagnopsida</taxon>
        <taxon>Sphagnales</taxon>
        <taxon>Sphagnaceae</taxon>
        <taxon>Sphagnum</taxon>
    </lineage>
</organism>
<evidence type="ECO:0000313" key="2">
    <source>
        <dbReference type="EMBL" id="CAK9275730.1"/>
    </source>
</evidence>
<proteinExistence type="predicted"/>
<reference evidence="2" key="1">
    <citation type="submission" date="2024-02" db="EMBL/GenBank/DDBJ databases">
        <authorList>
            <consortium name="ELIXIR-Norway"/>
            <consortium name="Elixir Norway"/>
        </authorList>
    </citation>
    <scope>NUCLEOTIDE SEQUENCE</scope>
</reference>
<protein>
    <submittedName>
        <fullName evidence="2">Uncharacterized protein</fullName>
    </submittedName>
</protein>
<dbReference type="PANTHER" id="PTHR47512:SF3">
    <property type="entry name" value="CHALCONE-FLAVONONE ISOMERASE FAMILY PROTEIN"/>
    <property type="match status" value="1"/>
</dbReference>
<name>A0ABP0XB56_9BRYO</name>
<feature type="region of interest" description="Disordered" evidence="1">
    <location>
        <begin position="419"/>
        <end position="455"/>
    </location>
</feature>
<sequence>MESRRVQHAISPQVVQQVVAAAAVSPTNQDLFGSGKKAGVVRNTSRRALADKTNESPSSGLNPMMVKEGDRVGSFKGTPYPKLHELHKATAGVPVAEEVLCCTQVHTLPRKLEMGESGLHRMPSEFGTPGELAAPTPANTPINVPSSFGHTAFTPCFMIAPLVFEDKVDVSMSPGQEEEELNANSKTNACFPAGSSCVQCMETCVRAENKAEEGETLPLDSAAAMPPLTKEKDRFCLTEPNAPDINVVQHLEKVSWNLKKSPSLSNVSDVSTVTSTSSDWVHRDVEVGKHVDEDDEDGVSECSVVVNVSSPRLEERHDAPSKFSMADNRYSLQHMNSTQKAKSYQEEGFGEYDYYPEDDEDEYEDVELDGECNELCDAISQCTMKENDGAGGLPLSTGQHIRFSYNSDDEIEALIVDAESPHQQDSPTSLRLKGLPTPKGKHLRFNEEDIGSPSV</sequence>
<accession>A0ABP0XB56</accession>
<dbReference type="EMBL" id="OZ020102">
    <property type="protein sequence ID" value="CAK9275730.1"/>
    <property type="molecule type" value="Genomic_DNA"/>
</dbReference>
<keyword evidence="3" id="KW-1185">Reference proteome</keyword>
<gene>
    <name evidence="2" type="ORF">CSSPJE1EN1_LOCUS21208</name>
</gene>
<feature type="region of interest" description="Disordered" evidence="1">
    <location>
        <begin position="44"/>
        <end position="65"/>
    </location>
</feature>
<dbReference type="Proteomes" id="UP001497444">
    <property type="component" value="Chromosome 7"/>
</dbReference>
<dbReference type="PANTHER" id="PTHR47512">
    <property type="entry name" value="EXPRESSED PROTEIN"/>
    <property type="match status" value="1"/>
</dbReference>
<evidence type="ECO:0000313" key="3">
    <source>
        <dbReference type="Proteomes" id="UP001497444"/>
    </source>
</evidence>
<evidence type="ECO:0000256" key="1">
    <source>
        <dbReference type="SAM" id="MobiDB-lite"/>
    </source>
</evidence>